<comment type="caution">
    <text evidence="3">The sequence shown here is derived from an EMBL/GenBank/DDBJ whole genome shotgun (WGS) entry which is preliminary data.</text>
</comment>
<evidence type="ECO:0000313" key="3">
    <source>
        <dbReference type="EMBL" id="RRJ65961.1"/>
    </source>
</evidence>
<feature type="domain" description="Helix-turn-helix type 11" evidence="1">
    <location>
        <begin position="10"/>
        <end position="60"/>
    </location>
</feature>
<evidence type="ECO:0000259" key="2">
    <source>
        <dbReference type="Pfam" id="PF13280"/>
    </source>
</evidence>
<dbReference type="Pfam" id="PF13280">
    <property type="entry name" value="WYL"/>
    <property type="match status" value="1"/>
</dbReference>
<dbReference type="InterPro" id="IPR051534">
    <property type="entry name" value="CBASS_pafABC_assoc_protein"/>
</dbReference>
<dbReference type="AlphaFoldDB" id="A0A3P3U6H0"/>
<dbReference type="InterPro" id="IPR028349">
    <property type="entry name" value="PafC-like"/>
</dbReference>
<dbReference type="PANTHER" id="PTHR34580:SF3">
    <property type="entry name" value="PROTEIN PAFB"/>
    <property type="match status" value="1"/>
</dbReference>
<dbReference type="Pfam" id="PF08279">
    <property type="entry name" value="HTH_11"/>
    <property type="match status" value="1"/>
</dbReference>
<dbReference type="Proteomes" id="UP000267017">
    <property type="component" value="Unassembled WGS sequence"/>
</dbReference>
<evidence type="ECO:0000313" key="4">
    <source>
        <dbReference type="Proteomes" id="UP000267017"/>
    </source>
</evidence>
<keyword evidence="4" id="KW-1185">Reference proteome</keyword>
<gene>
    <name evidence="3" type="ORF">EHV15_25840</name>
</gene>
<dbReference type="InterPro" id="IPR026881">
    <property type="entry name" value="WYL_dom"/>
</dbReference>
<dbReference type="Gene3D" id="1.10.10.10">
    <property type="entry name" value="Winged helix-like DNA-binding domain superfamily/Winged helix DNA-binding domain"/>
    <property type="match status" value="1"/>
</dbReference>
<dbReference type="PANTHER" id="PTHR34580">
    <property type="match status" value="1"/>
</dbReference>
<dbReference type="InterPro" id="IPR013196">
    <property type="entry name" value="HTH_11"/>
</dbReference>
<dbReference type="EMBL" id="RRCN01000001">
    <property type="protein sequence ID" value="RRJ65961.1"/>
    <property type="molecule type" value="Genomic_DNA"/>
</dbReference>
<dbReference type="InterPro" id="IPR036388">
    <property type="entry name" value="WH-like_DNA-bd_sf"/>
</dbReference>
<feature type="domain" description="WYL" evidence="2">
    <location>
        <begin position="139"/>
        <end position="204"/>
    </location>
</feature>
<dbReference type="InterPro" id="IPR036390">
    <property type="entry name" value="WH_DNA-bd_sf"/>
</dbReference>
<organism evidence="3 4">
    <name type="scientific">Paenibacillus oralis</name>
    <dbReference type="NCBI Taxonomy" id="2490856"/>
    <lineage>
        <taxon>Bacteria</taxon>
        <taxon>Bacillati</taxon>
        <taxon>Bacillota</taxon>
        <taxon>Bacilli</taxon>
        <taxon>Bacillales</taxon>
        <taxon>Paenibacillaceae</taxon>
        <taxon>Paenibacillus</taxon>
    </lineage>
</organism>
<dbReference type="PIRSF" id="PIRSF016838">
    <property type="entry name" value="PafC"/>
    <property type="match status" value="1"/>
</dbReference>
<dbReference type="SUPFAM" id="SSF46785">
    <property type="entry name" value="Winged helix' DNA-binding domain"/>
    <property type="match status" value="1"/>
</dbReference>
<name>A0A3P3U6H0_9BACL</name>
<evidence type="ECO:0000259" key="1">
    <source>
        <dbReference type="Pfam" id="PF08279"/>
    </source>
</evidence>
<reference evidence="3 4" key="1">
    <citation type="submission" date="2018-11" db="EMBL/GenBank/DDBJ databases">
        <title>Genome sequencing of Paenibacillus sp. KCOM 3021 (= ChDC PVNT-B20).</title>
        <authorList>
            <person name="Kook J.-K."/>
            <person name="Park S.-N."/>
            <person name="Lim Y.K."/>
        </authorList>
    </citation>
    <scope>NUCLEOTIDE SEQUENCE [LARGE SCALE GENOMIC DNA]</scope>
    <source>
        <strain evidence="3 4">KCOM 3021</strain>
    </source>
</reference>
<sequence>MPKADNMLAVLWLLKSRGRVTAHQLAEELEVHVRTIYRCIDALCVSGVPIVSETGRDGGYYIPDRVKLEPLFFDAEEQKALVHAAAFAREAGYPFESALDRALSKIKRYATPDQLERLERHETRLEVIQQPSTASRIPVLTELELCIERQFSLEIIYRTGYDGSRTKRLMDPYGLVHWKGKWYVVGYCHLREEIRSFRVDRIGGLARIGNEFERPPHFSARDFLLDSLLPDSDPEPDGSSLVSVIIEGNPQALDDLCGHWLMGRALAERTEHRAHFRLDELNLYTQLPYYLLTFGGKIRIIEPEELRTCLVEITASLLDHHRS</sequence>
<proteinExistence type="predicted"/>
<dbReference type="RefSeq" id="WP_128633758.1">
    <property type="nucleotide sequence ID" value="NZ_RRCN01000001.1"/>
</dbReference>
<protein>
    <submittedName>
        <fullName evidence="3">YafY family transcriptional regulator</fullName>
    </submittedName>
</protein>
<dbReference type="PROSITE" id="PS52050">
    <property type="entry name" value="WYL"/>
    <property type="match status" value="1"/>
</dbReference>
<accession>A0A3P3U6H0</accession>
<dbReference type="OrthoDB" id="9767131at2"/>